<evidence type="ECO:0000313" key="2">
    <source>
        <dbReference type="EMBL" id="EMF08852.1"/>
    </source>
</evidence>
<dbReference type="EMBL" id="KB456270">
    <property type="protein sequence ID" value="EMF08852.1"/>
    <property type="molecule type" value="Genomic_DNA"/>
</dbReference>
<dbReference type="HOGENOM" id="CLU_511075_0_0_1"/>
<feature type="region of interest" description="Disordered" evidence="1">
    <location>
        <begin position="489"/>
        <end position="515"/>
    </location>
</feature>
<sequence>MGLLGGRRVNAFHEVHRILAFRFPDPAMLAPHLAAFSRENLCEILRRHWVPLLSAVKGRITPYHATKRLTFIDVKDRLKAVRADYIAMTKATDAVVEMTAGQAMRNSTTRRARGTVLPQQTCVIALLHAMQKNGIQHARLTRGIFTILQNQPHSGAPALFKLFRELQSHPTLGVPKSLPAPLVRYFLDCGSPAGGKLACFVFASSPDVPLKSCPDLALRLVQEDSVPSSAVWSILHRQTAEEFVPISERAQVKSSLLPERVDLMHLVALNFSRAEHITPRVAFRRVWECYRFLQDRGAPVSSIMTRAFVTAGITRYLQDYTTPPKAQVRYILRIVRDIEGIEVAEELDRTIFAIWKEKVYPAVIQQKWREQGKGNHLHQALEELKQVRFRTRLWALPKPQDFEKDGARHDQWSSFDEQKSSERRGEEWWESTAIEAAPTGSLSSKFEPQSLLPSPEARPQAAADDAELSLPEKDVDSFHSSSATITADALSSMDFPTTTPPPSPPSSNIVNAIPDSTSISKRIPIIQRKGLGY</sequence>
<dbReference type="eggNOG" id="ENOG502ST5Y">
    <property type="taxonomic scope" value="Eukaryota"/>
</dbReference>
<evidence type="ECO:0000313" key="3">
    <source>
        <dbReference type="Proteomes" id="UP000016931"/>
    </source>
</evidence>
<protein>
    <submittedName>
        <fullName evidence="2">Uncharacterized protein</fullName>
    </submittedName>
</protein>
<name>M3CXN1_SPHMS</name>
<feature type="region of interest" description="Disordered" evidence="1">
    <location>
        <begin position="402"/>
        <end position="468"/>
    </location>
</feature>
<gene>
    <name evidence="2" type="ORF">SEPMUDRAFT_151763</name>
</gene>
<dbReference type="AlphaFoldDB" id="M3CXN1"/>
<dbReference type="GeneID" id="27904166"/>
<reference evidence="2 3" key="1">
    <citation type="journal article" date="2012" name="PLoS Pathog.">
        <title>Diverse lifestyles and strategies of plant pathogenesis encoded in the genomes of eighteen Dothideomycetes fungi.</title>
        <authorList>
            <person name="Ohm R.A."/>
            <person name="Feau N."/>
            <person name="Henrissat B."/>
            <person name="Schoch C.L."/>
            <person name="Horwitz B.A."/>
            <person name="Barry K.W."/>
            <person name="Condon B.J."/>
            <person name="Copeland A.C."/>
            <person name="Dhillon B."/>
            <person name="Glaser F."/>
            <person name="Hesse C.N."/>
            <person name="Kosti I."/>
            <person name="LaButti K."/>
            <person name="Lindquist E.A."/>
            <person name="Lucas S."/>
            <person name="Salamov A.A."/>
            <person name="Bradshaw R.E."/>
            <person name="Ciuffetti L."/>
            <person name="Hamelin R.C."/>
            <person name="Kema G.H.J."/>
            <person name="Lawrence C."/>
            <person name="Scott J.A."/>
            <person name="Spatafora J.W."/>
            <person name="Turgeon B.G."/>
            <person name="de Wit P.J.G.M."/>
            <person name="Zhong S."/>
            <person name="Goodwin S.B."/>
            <person name="Grigoriev I.V."/>
        </authorList>
    </citation>
    <scope>NUCLEOTIDE SEQUENCE [LARGE SCALE GENOMIC DNA]</scope>
    <source>
        <strain evidence="2 3">SO2202</strain>
    </source>
</reference>
<feature type="compositionally biased region" description="Basic and acidic residues" evidence="1">
    <location>
        <begin position="402"/>
        <end position="427"/>
    </location>
</feature>
<accession>M3CXN1</accession>
<dbReference type="RefSeq" id="XP_016756973.1">
    <property type="nucleotide sequence ID" value="XM_016907029.1"/>
</dbReference>
<keyword evidence="3" id="KW-1185">Reference proteome</keyword>
<evidence type="ECO:0000256" key="1">
    <source>
        <dbReference type="SAM" id="MobiDB-lite"/>
    </source>
</evidence>
<dbReference type="Proteomes" id="UP000016931">
    <property type="component" value="Unassembled WGS sequence"/>
</dbReference>
<proteinExistence type="predicted"/>
<dbReference type="STRING" id="692275.M3CXN1"/>
<organism evidence="2 3">
    <name type="scientific">Sphaerulina musiva (strain SO2202)</name>
    <name type="common">Poplar stem canker fungus</name>
    <name type="synonym">Septoria musiva</name>
    <dbReference type="NCBI Taxonomy" id="692275"/>
    <lineage>
        <taxon>Eukaryota</taxon>
        <taxon>Fungi</taxon>
        <taxon>Dikarya</taxon>
        <taxon>Ascomycota</taxon>
        <taxon>Pezizomycotina</taxon>
        <taxon>Dothideomycetes</taxon>
        <taxon>Dothideomycetidae</taxon>
        <taxon>Mycosphaerellales</taxon>
        <taxon>Mycosphaerellaceae</taxon>
        <taxon>Sphaerulina</taxon>
    </lineage>
</organism>
<dbReference type="OrthoDB" id="5428038at2759"/>